<gene>
    <name evidence="3" type="ORF">PVAG01_02797</name>
</gene>
<proteinExistence type="predicted"/>
<feature type="chain" id="PRO_5045045617" evidence="1">
    <location>
        <begin position="16"/>
        <end position="155"/>
    </location>
</feature>
<keyword evidence="1" id="KW-0732">Signal</keyword>
<dbReference type="SMART" id="SM00257">
    <property type="entry name" value="LysM"/>
    <property type="match status" value="2"/>
</dbReference>
<dbReference type="EMBL" id="JBFCZG010000002">
    <property type="protein sequence ID" value="KAL3426006.1"/>
    <property type="molecule type" value="Genomic_DNA"/>
</dbReference>
<dbReference type="Gene3D" id="3.10.350.10">
    <property type="entry name" value="LysM domain"/>
    <property type="match status" value="2"/>
</dbReference>
<dbReference type="Proteomes" id="UP001629113">
    <property type="component" value="Unassembled WGS sequence"/>
</dbReference>
<dbReference type="SUPFAM" id="SSF54106">
    <property type="entry name" value="LysM domain"/>
    <property type="match status" value="2"/>
</dbReference>
<name>A0ABR4PSX7_9HELO</name>
<evidence type="ECO:0000256" key="1">
    <source>
        <dbReference type="SAM" id="SignalP"/>
    </source>
</evidence>
<accession>A0ABR4PSX7</accession>
<evidence type="ECO:0000259" key="2">
    <source>
        <dbReference type="PROSITE" id="PS51782"/>
    </source>
</evidence>
<dbReference type="InterPro" id="IPR018392">
    <property type="entry name" value="LysM"/>
</dbReference>
<feature type="signal peptide" evidence="1">
    <location>
        <begin position="1"/>
        <end position="15"/>
    </location>
</feature>
<dbReference type="PROSITE" id="PS51782">
    <property type="entry name" value="LYSM"/>
    <property type="match status" value="2"/>
</dbReference>
<evidence type="ECO:0000313" key="4">
    <source>
        <dbReference type="Proteomes" id="UP001629113"/>
    </source>
</evidence>
<feature type="domain" description="LysM" evidence="2">
    <location>
        <begin position="106"/>
        <end position="150"/>
    </location>
</feature>
<dbReference type="CDD" id="cd00118">
    <property type="entry name" value="LysM"/>
    <property type="match status" value="2"/>
</dbReference>
<keyword evidence="4" id="KW-1185">Reference proteome</keyword>
<dbReference type="PANTHER" id="PTHR33734">
    <property type="entry name" value="LYSM DOMAIN-CONTAINING GPI-ANCHORED PROTEIN 2"/>
    <property type="match status" value="1"/>
</dbReference>
<sequence>MQFLNLALFIGLSSAAAIHQRTSYYAADPCAIVKNVTVAAGDTLGAIALAQQTTVDAILLVNPSIASPNAIFADQVIAIPAATCVVEPTAPVPVPTATCVPAGDAPTYTVVAGDVLTDIALDLGITLPSLVAANADIDPDVLDVGQVINVPVCTS</sequence>
<protein>
    <submittedName>
        <fullName evidence="3">Intracellular hyphae protein 1</fullName>
    </submittedName>
</protein>
<dbReference type="InterPro" id="IPR036779">
    <property type="entry name" value="LysM_dom_sf"/>
</dbReference>
<comment type="caution">
    <text evidence="3">The sequence shown here is derived from an EMBL/GenBank/DDBJ whole genome shotgun (WGS) entry which is preliminary data.</text>
</comment>
<dbReference type="PANTHER" id="PTHR33734:SF22">
    <property type="entry name" value="MEMBRANE-BOUND LYTIC MUREIN TRANSGLYCOSYLASE D"/>
    <property type="match status" value="1"/>
</dbReference>
<organism evidence="3 4">
    <name type="scientific">Phlyctema vagabunda</name>
    <dbReference type="NCBI Taxonomy" id="108571"/>
    <lineage>
        <taxon>Eukaryota</taxon>
        <taxon>Fungi</taxon>
        <taxon>Dikarya</taxon>
        <taxon>Ascomycota</taxon>
        <taxon>Pezizomycotina</taxon>
        <taxon>Leotiomycetes</taxon>
        <taxon>Helotiales</taxon>
        <taxon>Dermateaceae</taxon>
        <taxon>Phlyctema</taxon>
    </lineage>
</organism>
<evidence type="ECO:0000313" key="3">
    <source>
        <dbReference type="EMBL" id="KAL3426006.1"/>
    </source>
</evidence>
<feature type="domain" description="LysM" evidence="2">
    <location>
        <begin position="34"/>
        <end position="79"/>
    </location>
</feature>
<reference evidence="3 4" key="1">
    <citation type="submission" date="2024-06" db="EMBL/GenBank/DDBJ databases">
        <title>Complete genome of Phlyctema vagabunda strain 19-DSS-EL-015.</title>
        <authorList>
            <person name="Fiorenzani C."/>
        </authorList>
    </citation>
    <scope>NUCLEOTIDE SEQUENCE [LARGE SCALE GENOMIC DNA]</scope>
    <source>
        <strain evidence="3 4">19-DSS-EL-015</strain>
    </source>
</reference>
<dbReference type="Pfam" id="PF01476">
    <property type="entry name" value="LysM"/>
    <property type="match status" value="2"/>
</dbReference>